<comment type="caution">
    <text evidence="7">The sequence shown here is derived from an EMBL/GenBank/DDBJ whole genome shotgun (WGS) entry which is preliminary data.</text>
</comment>
<dbReference type="AlphaFoldDB" id="A0A660CNC3"/>
<dbReference type="SUPFAM" id="SSF55469">
    <property type="entry name" value="FMN-dependent nitroreductase-like"/>
    <property type="match status" value="1"/>
</dbReference>
<evidence type="ECO:0000256" key="3">
    <source>
        <dbReference type="ARBA" id="ARBA00022630"/>
    </source>
</evidence>
<dbReference type="Pfam" id="PF00881">
    <property type="entry name" value="Nitroreductase"/>
    <property type="match status" value="2"/>
</dbReference>
<dbReference type="EMBL" id="VLJV01000001">
    <property type="protein sequence ID" value="TWH22761.1"/>
    <property type="molecule type" value="Genomic_DNA"/>
</dbReference>
<dbReference type="CDD" id="cd02062">
    <property type="entry name" value="Nitro_FMN_reductase"/>
    <property type="match status" value="1"/>
</dbReference>
<evidence type="ECO:0000259" key="6">
    <source>
        <dbReference type="Pfam" id="PF00881"/>
    </source>
</evidence>
<evidence type="ECO:0000256" key="4">
    <source>
        <dbReference type="ARBA" id="ARBA00022643"/>
    </source>
</evidence>
<comment type="cofactor">
    <cofactor evidence="1">
        <name>FMN</name>
        <dbReference type="ChEBI" id="CHEBI:58210"/>
    </cofactor>
</comment>
<dbReference type="GO" id="GO:0016491">
    <property type="term" value="F:oxidoreductase activity"/>
    <property type="evidence" value="ECO:0007669"/>
    <property type="project" value="UniProtKB-KW"/>
</dbReference>
<dbReference type="InterPro" id="IPR000415">
    <property type="entry name" value="Nitroreductase-like"/>
</dbReference>
<gene>
    <name evidence="7" type="ORF">JD82_04651</name>
</gene>
<dbReference type="RefSeq" id="WP_030531363.1">
    <property type="nucleotide sequence ID" value="NZ_JOIJ01000004.1"/>
</dbReference>
<proteinExistence type="inferred from homology"/>
<keyword evidence="8" id="KW-1185">Reference proteome</keyword>
<evidence type="ECO:0000313" key="7">
    <source>
        <dbReference type="EMBL" id="TWH22761.1"/>
    </source>
</evidence>
<dbReference type="PANTHER" id="PTHR43673:SF2">
    <property type="entry name" value="NITROREDUCTASE"/>
    <property type="match status" value="1"/>
</dbReference>
<reference evidence="7 8" key="1">
    <citation type="submission" date="2019-07" db="EMBL/GenBank/DDBJ databases">
        <title>R&amp;d 2014.</title>
        <authorList>
            <person name="Klenk H.-P."/>
        </authorList>
    </citation>
    <scope>NUCLEOTIDE SEQUENCE [LARGE SCALE GENOMIC DNA]</scope>
    <source>
        <strain evidence="7 8">DSM 43194</strain>
    </source>
</reference>
<feature type="domain" description="Nitroreductase" evidence="6">
    <location>
        <begin position="16"/>
        <end position="67"/>
    </location>
</feature>
<dbReference type="Gene3D" id="3.40.109.10">
    <property type="entry name" value="NADH Oxidase"/>
    <property type="match status" value="1"/>
</dbReference>
<dbReference type="PANTHER" id="PTHR43673">
    <property type="entry name" value="NAD(P)H NITROREDUCTASE YDGI-RELATED"/>
    <property type="match status" value="1"/>
</dbReference>
<evidence type="ECO:0000256" key="2">
    <source>
        <dbReference type="ARBA" id="ARBA00007118"/>
    </source>
</evidence>
<keyword evidence="4" id="KW-0288">FMN</keyword>
<dbReference type="Proteomes" id="UP000317303">
    <property type="component" value="Unassembled WGS sequence"/>
</dbReference>
<evidence type="ECO:0000256" key="1">
    <source>
        <dbReference type="ARBA" id="ARBA00001917"/>
    </source>
</evidence>
<organism evidence="7 8">
    <name type="scientific">Prauserella rugosa</name>
    <dbReference type="NCBI Taxonomy" id="43354"/>
    <lineage>
        <taxon>Bacteria</taxon>
        <taxon>Bacillati</taxon>
        <taxon>Actinomycetota</taxon>
        <taxon>Actinomycetes</taxon>
        <taxon>Pseudonocardiales</taxon>
        <taxon>Pseudonocardiaceae</taxon>
        <taxon>Prauserella</taxon>
    </lineage>
</organism>
<name>A0A660CNC3_9PSEU</name>
<keyword evidence="5" id="KW-0560">Oxidoreductase</keyword>
<feature type="domain" description="Nitroreductase" evidence="6">
    <location>
        <begin position="71"/>
        <end position="150"/>
    </location>
</feature>
<accession>A0A660CNC3</accession>
<dbReference type="InterPro" id="IPR029479">
    <property type="entry name" value="Nitroreductase"/>
</dbReference>
<evidence type="ECO:0000256" key="5">
    <source>
        <dbReference type="ARBA" id="ARBA00023002"/>
    </source>
</evidence>
<dbReference type="OrthoDB" id="9802510at2"/>
<sequence length="178" mass="19120">MTSGSDSLDALRDLVGRPSRRRFSDEPVPRTDVERMIDVARRTGSARNRQPWRFVAVTDAELRARLAACGAYARHLAGAPLVLVVVGRENGFRDTAFDLGRVAQSLILAAAACGYDTCLATFYPDDNVDTVADLLGIGSGWRAEHALSVGRAREVDAPVGTSAVPTGRHAVADLLTWT</sequence>
<protein>
    <submittedName>
        <fullName evidence="7">Nitroreductase</fullName>
    </submittedName>
</protein>
<comment type="similarity">
    <text evidence="2">Belongs to the nitroreductase family.</text>
</comment>
<keyword evidence="3" id="KW-0285">Flavoprotein</keyword>
<evidence type="ECO:0000313" key="8">
    <source>
        <dbReference type="Proteomes" id="UP000317303"/>
    </source>
</evidence>